<feature type="compositionally biased region" description="Acidic residues" evidence="3">
    <location>
        <begin position="2496"/>
        <end position="2531"/>
    </location>
</feature>
<reference evidence="4 5" key="1">
    <citation type="submission" date="2019-06" db="EMBL/GenBank/DDBJ databases">
        <title>A chromosome-scale genome assembly of the striped catfish, Pangasianodon hypophthalmus.</title>
        <authorList>
            <person name="Wen M."/>
            <person name="Zahm M."/>
            <person name="Roques C."/>
            <person name="Cabau C."/>
            <person name="Klopp C."/>
            <person name="Donnadieu C."/>
            <person name="Jouanno E."/>
            <person name="Avarre J.-C."/>
            <person name="Campet M."/>
            <person name="Ha T.T.T."/>
            <person name="Dugue R."/>
            <person name="Lampietro C."/>
            <person name="Louis A."/>
            <person name="Herpin A."/>
            <person name="Echchiki A."/>
            <person name="Berthelot C."/>
            <person name="Parey E."/>
            <person name="Roest-Crollius H."/>
            <person name="Braasch I."/>
            <person name="Postlethwait J."/>
            <person name="Bobe J."/>
            <person name="Montfort J."/>
            <person name="Bouchez O."/>
            <person name="Begum T."/>
            <person name="Schartl M."/>
            <person name="Guiguen Y."/>
        </authorList>
    </citation>
    <scope>NUCLEOTIDE SEQUENCE [LARGE SCALE GENOMIC DNA]</scope>
    <source>
        <strain evidence="4 5">Indonesia</strain>
        <tissue evidence="4">Blood</tissue>
    </source>
</reference>
<feature type="compositionally biased region" description="Basic and acidic residues" evidence="3">
    <location>
        <begin position="2356"/>
        <end position="2368"/>
    </location>
</feature>
<organism evidence="4 5">
    <name type="scientific">Pangasianodon hypophthalmus</name>
    <name type="common">Striped catfish</name>
    <name type="synonym">Helicophagus hypophthalmus</name>
    <dbReference type="NCBI Taxonomy" id="310915"/>
    <lineage>
        <taxon>Eukaryota</taxon>
        <taxon>Metazoa</taxon>
        <taxon>Chordata</taxon>
        <taxon>Craniata</taxon>
        <taxon>Vertebrata</taxon>
        <taxon>Euteleostomi</taxon>
        <taxon>Actinopterygii</taxon>
        <taxon>Neopterygii</taxon>
        <taxon>Teleostei</taxon>
        <taxon>Ostariophysi</taxon>
        <taxon>Siluriformes</taxon>
        <taxon>Pangasiidae</taxon>
        <taxon>Pangasianodon</taxon>
    </lineage>
</organism>
<dbReference type="GO" id="GO:0005524">
    <property type="term" value="F:ATP binding"/>
    <property type="evidence" value="ECO:0007669"/>
    <property type="project" value="UniProtKB-KW"/>
</dbReference>
<keyword evidence="5" id="KW-1185">Reference proteome</keyword>
<feature type="compositionally biased region" description="Basic and acidic residues" evidence="3">
    <location>
        <begin position="2308"/>
        <end position="2347"/>
    </location>
</feature>
<dbReference type="PANTHER" id="PTHR48103">
    <property type="entry name" value="MIDASIN-RELATED"/>
    <property type="match status" value="1"/>
</dbReference>
<feature type="region of interest" description="Disordered" evidence="3">
    <location>
        <begin position="1186"/>
        <end position="1216"/>
    </location>
</feature>
<feature type="compositionally biased region" description="Basic and acidic residues" evidence="3">
    <location>
        <begin position="2434"/>
        <end position="2454"/>
    </location>
</feature>
<keyword evidence="2" id="KW-0067">ATP-binding</keyword>
<evidence type="ECO:0000256" key="1">
    <source>
        <dbReference type="ARBA" id="ARBA00022741"/>
    </source>
</evidence>
<feature type="compositionally biased region" description="Basic and acidic residues" evidence="3">
    <location>
        <begin position="1186"/>
        <end position="1195"/>
    </location>
</feature>
<feature type="region of interest" description="Disordered" evidence="3">
    <location>
        <begin position="2149"/>
        <end position="2169"/>
    </location>
</feature>
<feature type="compositionally biased region" description="Basic and acidic residues" evidence="3">
    <location>
        <begin position="2483"/>
        <end position="2495"/>
    </location>
</feature>
<evidence type="ECO:0000313" key="4">
    <source>
        <dbReference type="EMBL" id="KAB5517152.1"/>
    </source>
</evidence>
<feature type="compositionally biased region" description="Acidic residues" evidence="3">
    <location>
        <begin position="2539"/>
        <end position="2548"/>
    </location>
</feature>
<evidence type="ECO:0000256" key="3">
    <source>
        <dbReference type="SAM" id="MobiDB-lite"/>
    </source>
</evidence>
<feature type="compositionally biased region" description="Basic and acidic residues" evidence="3">
    <location>
        <begin position="2464"/>
        <end position="2474"/>
    </location>
</feature>
<dbReference type="GO" id="GO:0000055">
    <property type="term" value="P:ribosomal large subunit export from nucleus"/>
    <property type="evidence" value="ECO:0007669"/>
    <property type="project" value="TreeGrafter"/>
</dbReference>
<dbReference type="GO" id="GO:0005634">
    <property type="term" value="C:nucleus"/>
    <property type="evidence" value="ECO:0007669"/>
    <property type="project" value="TreeGrafter"/>
</dbReference>
<name>A0A5N5JDR3_PANHP</name>
<feature type="compositionally biased region" description="Basic and acidic residues" evidence="3">
    <location>
        <begin position="2549"/>
        <end position="2566"/>
    </location>
</feature>
<feature type="compositionally biased region" description="Acidic residues" evidence="3">
    <location>
        <begin position="2369"/>
        <end position="2381"/>
    </location>
</feature>
<dbReference type="GO" id="GO:0000027">
    <property type="term" value="P:ribosomal large subunit assembly"/>
    <property type="evidence" value="ECO:0007669"/>
    <property type="project" value="TreeGrafter"/>
</dbReference>
<feature type="region of interest" description="Disordered" evidence="3">
    <location>
        <begin position="1675"/>
        <end position="1696"/>
    </location>
</feature>
<evidence type="ECO:0000313" key="5">
    <source>
        <dbReference type="Proteomes" id="UP000327468"/>
    </source>
</evidence>
<proteinExistence type="predicted"/>
<keyword evidence="1" id="KW-0547">Nucleotide-binding</keyword>
<dbReference type="PANTHER" id="PTHR48103:SF2">
    <property type="entry name" value="MIDASIN"/>
    <property type="match status" value="1"/>
</dbReference>
<evidence type="ECO:0000256" key="2">
    <source>
        <dbReference type="ARBA" id="ARBA00022840"/>
    </source>
</evidence>
<sequence length="2566" mass="289127">MSIHSEIKSAIWDSPASSVSSLLHAAALLSSQLQRGVDLPSALLQACGEAYALCQRTTANQKLAQELIERHLAVLDSEEWGSGLLCAGVWPDRVPSALQSTEDSCFSSVQRDGQVLLYCLNMLSLHSKRIRPLSLTDLQRAMQSGAALETLQFSPEGGAGDRIRDAQQLLPTAVRILTERASHSDWVLRTSWLSHLAKNYKHVPEAALMQLEAGNQALKAVFNSKLVGKGKYLTEHLQPHSTDDYRILVDMRWNKQYLDILANTCNFEDEERCMEFMEALYAVANRIIILMDREERAAICSSTGNTSPNNSALRLATAFSKGTVDIAQLPHPVLVHLRSFFDLWDSFVLQAVQTDQPNISDHLMFEILQLLQWRDRFWNVCNSLPADTRGVCVLSLHWQWVHKHLVLRLPQLLMGDGDYEGQQELHTISSAIQNTLSSSVSVALALKSIQKTLGKPLPFKLESVAECSAHLRLFSKALDVKDLRLNDRTPSLWKQEVARLRAVAMRIDCKEALLEGWGLVLQANLLLDPQSTGVLERLHTCVDQQQGHMASCGLLDSLSEAENEEEMGDGAGPDRELLLRLARRAQLWPVLEELAILNQMKVTADLLHQSIIHRGSKNDEEDLRRSLSNHLRFCMQSTPMNIRLLQPLWFLLRTERPVEELPLVWCELLSETLAALWSGSVTSDPDRWLKWNPLSPEEETKKSFRSLLGPSDTGPGMLSRAVWSRCVLGVLSSSEVGGRWDPSGSSFLTSSRVTLGEWRERIGQLQDLSAVLWDNLAMSELADFRLTDRRLQGLVLCRQLHALSDLLSPGLQESYAESCDSLVEGEDPIGAAKDIQIALREGLPENLLPEGFLDTLVTCLTQFSHNRACDTVQLARSGVFWVNMGLLQIQVWVPQTIFDPAVKRAYKLKYAQDELALLQDEWSGRSLSSQLLTGVQLEESSTTDAFQHPRIRYLWIRMQQVKEQICELGRKQACRPAEPQYGRLYQELQHYLCSIGQPAAVGDLLSHLLKALQGSGHKSRPGIQGLLKEEAVWQASQQRFAQRLADEYPLYPDVVVPLRSAILQLQHGMRLLASQVASTLTALPGLSRLVSMLLAFPAPALTSDLERAQYLCSRTCMDTLRGLEKMLPDTEVNRVVPEPVMLLLSALLCLQSHAISAGELGTEAQNLFRHMCQALVNEWDEQERRAREKEQKEASLYRSRSKLHGGGLSEEQQEERDFRRSFPTYHKDFADITTEPSLEQPIIIEDDDGETESNENSVFQVSSCQNTIVQVHQKLCLAFAQSLWYQSNPQCNRSKEHLSALVSSYQITAPLIARFYHLMDCEMDPQLTGSQLLLSSVLQNTVRGSGGPTGLMLQSEGPYDFYQQPNMCQARLCLPAIEQLARAVRQRLDDWPEHPALVQITVVIERILAFSLSSPLAKFLNGLEILLSKSQDWENNASRSVSLRSELEPITQLIIQWRKLELNCWSSSLDNALRRHSENSNKRWFSIYQLIERYLLEKRTDTKPDVKEGGMKEMPLPSVSSTLQGFMEGSTLGEFHTRLAMLLAFHCHVLLAPKQEGHDSLCGLLWNLHKYYAQFSDSVQARITQLRAPIEKELKDFVKISKWNDVSFWAIKQSVEKTHRTLFKFVRKFEAVLSEPCAPWLVEQKSSGSMDSVDIQQEDTPLHQLHRALKSALPGRHRDLQSDGPEEVTSGMEPSSLQARLPSLTRKMKKMCVQLVKKTPLPELSEDLDQFTVEIIANVQALQSLTVDRSLEQERQKAEAKHILLQKQRALADLFKMLAQIGLSYRKGLTWGRTADPEEPLFLQPVEMRTTLAALKTQEPTENMLFAEMTGTWDGCQKYFYRSWARRNAMQAAMQAAVKELGLGNVERCRGFSSHLFKLLLRQRRRLAKITEHFVDLRRLIDAVQDIRSHTALGEKDESGLPPQDSLSSWVVKTRTLAQQCCAALRQLSWVLQCCPEGSSATLCPSREGEGEGEGGQGEATLSHPTPLSAHLQPQACLMRQGEASWMEAVKSIEALQSESTQLKERLNALGHESTQRAIQTRRHLEECCSCVHGLGALADRMVALEHLFDLDGSDLPRSQPCLTRGLHGIRMEVNTCVMEFTAWKSQLLPLRTSSKRSATSFRAEFSEQLERTINTVLCAVQGLVKRREKEREEEQPQDSRKESDSEVAEELLKPGHLSRLLEEDLSGDVSCLSLAEVIEVVERLLERLRSFRDTCPARHLGELREACRDLVRLEPMLCVYSELVRWYVAVCLGAHRSTGKLLSVLASIFTDLAQKGFCLPQELMGGGDGEGATEFHDYEGGGIGEGEGVKDVSDKIENEDQVEDTFREGQEKSEEEPDKRDIKEEDNAIEMSEDFDGKMHDGETRESGDEEDSDKEEDEELDKKMGDLGDGPTDTLDERMWGDDEDDDDDDDLDSSDKEEESGPGMDQGESELVAKDDNKEAGESNKDKKNNDEDNPMDNEDEKEKIHEQVDEREFDENEVDPYHGKQEKKAETEAMDLPEELNLDQDEQTGQDEDGEGEEEGEAENPYDIEDKPMEVDEAEGEGEGEEKRERRRDDGRPAGHSR</sequence>
<feature type="compositionally biased region" description="Basic and acidic residues" evidence="3">
    <location>
        <begin position="2149"/>
        <end position="2165"/>
    </location>
</feature>
<comment type="caution">
    <text evidence="4">The sequence shown here is derived from an EMBL/GenBank/DDBJ whole genome shotgun (WGS) entry which is preliminary data.</text>
</comment>
<dbReference type="Proteomes" id="UP000327468">
    <property type="component" value="Chromosome 30"/>
</dbReference>
<feature type="region of interest" description="Disordered" evidence="3">
    <location>
        <begin position="2289"/>
        <end position="2566"/>
    </location>
</feature>
<feature type="compositionally biased region" description="Acidic residues" evidence="3">
    <location>
        <begin position="2404"/>
        <end position="2423"/>
    </location>
</feature>
<dbReference type="EMBL" id="VFJC01000031">
    <property type="protein sequence ID" value="KAB5517152.1"/>
    <property type="molecule type" value="Genomic_DNA"/>
</dbReference>
<accession>A0A5N5JDR3</accession>
<protein>
    <recommendedName>
        <fullName evidence="6">VWFA domain-containing protein</fullName>
    </recommendedName>
</protein>
<dbReference type="GO" id="GO:0030687">
    <property type="term" value="C:preribosome, large subunit precursor"/>
    <property type="evidence" value="ECO:0007669"/>
    <property type="project" value="TreeGrafter"/>
</dbReference>
<gene>
    <name evidence="4" type="ORF">PHYPO_G00186160</name>
</gene>
<evidence type="ECO:0008006" key="6">
    <source>
        <dbReference type="Google" id="ProtNLM"/>
    </source>
</evidence>